<organism evidence="1 2">
    <name type="scientific">Desulfovibrio piger</name>
    <dbReference type="NCBI Taxonomy" id="901"/>
    <lineage>
        <taxon>Bacteria</taxon>
        <taxon>Pseudomonadati</taxon>
        <taxon>Thermodesulfobacteriota</taxon>
        <taxon>Desulfovibrionia</taxon>
        <taxon>Desulfovibrionales</taxon>
        <taxon>Desulfovibrionaceae</taxon>
        <taxon>Desulfovibrio</taxon>
    </lineage>
</organism>
<accession>A0A848CH91</accession>
<dbReference type="RefSeq" id="WP_168935609.1">
    <property type="nucleotide sequence ID" value="NZ_JABAFY010000020.1"/>
</dbReference>
<proteinExistence type="predicted"/>
<dbReference type="Proteomes" id="UP000522333">
    <property type="component" value="Unassembled WGS sequence"/>
</dbReference>
<sequence>MKLINKKIEPRRLRKYRRKHPLGTWQKVPARLRRHCRYKCMKQQGNICCYCECSLHHQTIKNFCRVEHFHQKSDTVSAGKNWHLDWQNMLAACNGKTDKNKRKKYPHPNNLSCDSYKNYLIQTGRLSIQCEGLIMNPLQLAAFPNLFKVDGGSGELKPDDSACSQVLIPGNKLATTKDLVQNTIDSLNLNCDRLRANRRTVLLFLNQRIAQEKKAGKRPDVALPAIVHQYFSKKWPAYFTTIRCRLGKYAEDYLHSIAFQG</sequence>
<dbReference type="NCBIfam" id="TIGR02646">
    <property type="entry name" value="retron system putative HNH endonuclease"/>
    <property type="match status" value="1"/>
</dbReference>
<dbReference type="AlphaFoldDB" id="A0A848CH91"/>
<protein>
    <submittedName>
        <fullName evidence="1">TIGR02646 family protein</fullName>
    </submittedName>
</protein>
<comment type="caution">
    <text evidence="1">The sequence shown here is derived from an EMBL/GenBank/DDBJ whole genome shotgun (WGS) entry which is preliminary data.</text>
</comment>
<gene>
    <name evidence="1" type="ORF">HF854_06745</name>
</gene>
<dbReference type="EMBL" id="JABAFY010000020">
    <property type="protein sequence ID" value="NME52229.1"/>
    <property type="molecule type" value="Genomic_DNA"/>
</dbReference>
<dbReference type="InterPro" id="IPR013467">
    <property type="entry name" value="HNH78-like"/>
</dbReference>
<name>A0A848CH91_9BACT</name>
<evidence type="ECO:0000313" key="1">
    <source>
        <dbReference type="EMBL" id="NME52229.1"/>
    </source>
</evidence>
<evidence type="ECO:0000313" key="2">
    <source>
        <dbReference type="Proteomes" id="UP000522333"/>
    </source>
</evidence>
<reference evidence="1 2" key="1">
    <citation type="submission" date="2020-04" db="EMBL/GenBank/DDBJ databases">
        <authorList>
            <person name="Hitch T.C.A."/>
            <person name="Wylensek D."/>
            <person name="Clavel T."/>
        </authorList>
    </citation>
    <scope>NUCLEOTIDE SEQUENCE [LARGE SCALE GENOMIC DNA]</scope>
    <source>
        <strain evidence="1 2">PG-251-APC-1</strain>
    </source>
</reference>